<evidence type="ECO:0000313" key="3">
    <source>
        <dbReference type="EMBL" id="PKW18262.1"/>
    </source>
</evidence>
<dbReference type="Gene3D" id="1.10.3020.10">
    <property type="entry name" value="alpha-amino acid ester hydrolase ( Helical cap domain)"/>
    <property type="match status" value="1"/>
</dbReference>
<dbReference type="Gene3D" id="3.30.40.250">
    <property type="match status" value="1"/>
</dbReference>
<dbReference type="Pfam" id="PF08530">
    <property type="entry name" value="PepX_C"/>
    <property type="match status" value="1"/>
</dbReference>
<comment type="caution">
    <text evidence="3">The sequence shown here is derived from an EMBL/GenBank/DDBJ whole genome shotgun (WGS) entry which is preliminary data.</text>
</comment>
<feature type="domain" description="YcaO" evidence="2">
    <location>
        <begin position="544"/>
        <end position="937"/>
    </location>
</feature>
<dbReference type="InterPro" id="IPR000383">
    <property type="entry name" value="Xaa-Pro-like_dom"/>
</dbReference>
<evidence type="ECO:0000313" key="4">
    <source>
        <dbReference type="Proteomes" id="UP000233786"/>
    </source>
</evidence>
<dbReference type="Proteomes" id="UP000233786">
    <property type="component" value="Unassembled WGS sequence"/>
</dbReference>
<dbReference type="Gene3D" id="2.60.120.260">
    <property type="entry name" value="Galactose-binding domain-like"/>
    <property type="match status" value="1"/>
</dbReference>
<organism evidence="3 4">
    <name type="scientific">Saccharopolyspora spinosa</name>
    <dbReference type="NCBI Taxonomy" id="60894"/>
    <lineage>
        <taxon>Bacteria</taxon>
        <taxon>Bacillati</taxon>
        <taxon>Actinomycetota</taxon>
        <taxon>Actinomycetes</taxon>
        <taxon>Pseudonocardiales</taxon>
        <taxon>Pseudonocardiaceae</taxon>
        <taxon>Saccharopolyspora</taxon>
    </lineage>
</organism>
<keyword evidence="1 3" id="KW-0378">Hydrolase</keyword>
<dbReference type="OrthoDB" id="2379922at2"/>
<evidence type="ECO:0000259" key="2">
    <source>
        <dbReference type="PROSITE" id="PS51664"/>
    </source>
</evidence>
<name>A0A2N3Y5P7_SACSN</name>
<dbReference type="SUPFAM" id="SSF49785">
    <property type="entry name" value="Galactose-binding domain-like"/>
    <property type="match status" value="1"/>
</dbReference>
<dbReference type="PANTHER" id="PTHR37809">
    <property type="entry name" value="RIBOSOMAL PROTEIN S12 METHYLTHIOTRANSFERASE ACCESSORY FACTOR YCAO"/>
    <property type="match status" value="1"/>
</dbReference>
<evidence type="ECO:0000256" key="1">
    <source>
        <dbReference type="ARBA" id="ARBA00022801"/>
    </source>
</evidence>
<reference evidence="3" key="1">
    <citation type="submission" date="2017-12" db="EMBL/GenBank/DDBJ databases">
        <title>Sequencing the genomes of 1000 Actinobacteria strains.</title>
        <authorList>
            <person name="Klenk H.-P."/>
        </authorList>
    </citation>
    <scope>NUCLEOTIDE SEQUENCE [LARGE SCALE GENOMIC DNA]</scope>
    <source>
        <strain evidence="3">DSM 44228</strain>
    </source>
</reference>
<dbReference type="GO" id="GO:0008239">
    <property type="term" value="F:dipeptidyl-peptidase activity"/>
    <property type="evidence" value="ECO:0007669"/>
    <property type="project" value="InterPro"/>
</dbReference>
<dbReference type="SUPFAM" id="SSF53474">
    <property type="entry name" value="alpha/beta-Hydrolases"/>
    <property type="match status" value="1"/>
</dbReference>
<gene>
    <name evidence="3" type="ORF">A8926_6333</name>
</gene>
<protein>
    <submittedName>
        <fullName evidence="3">CocE/NonD family hydrolase</fullName>
    </submittedName>
</protein>
<dbReference type="InterPro" id="IPR013736">
    <property type="entry name" value="Xaa-Pro_dipept_C"/>
</dbReference>
<keyword evidence="4" id="KW-1185">Reference proteome</keyword>
<sequence>MTGDHVVTTVDGCRLAVTVVAADGPGPVVLLRTPYGRHRLLGEAQGWARRGFTCVVGDVRGRFGSTGEFLPYVHEPADGAAVVDWVADQDFGGGPLLAAGASYGAYCAVTAALARPDVVRGVLASVPALGFGETAREPGGAARLACRVGWWAEHGGTSEPRAPQHDLSLLTQLPVVGLVERALGTTPPGWGEMWTAPRRDERLWNRLRELRMPLLAVGGLHDPFASHTVELAEAWGGPTRLVLGPWGHDLDSREPGAALGGQRIGSVYAQWAREVCSDGFGGDAGVIAVDSHGRWRSLDHRRTRLPCVVSDAAFVADPSDPFRSDVRFSEREDRALVRTDPLGAGEIAGRVTVALDAEADSVDADWVVRIALQNGDRLVPLTHAIGRYAHVPGRRREVVITTPPIGVLVAAGARLVVEVAGHHWPAHARNPHTGGDPVTATELLPGARHVHAAHLDVPWRGPGTAVVTPSALLDPPRPDQEVASMPATPTMPVESLIDPVTGIVRRLVDVAPVNGAPPRYTGVTAEIADARRLGAWPADRVSLGTTFGDPGGARTAALGEAVERYCGNRVAPGLLRAAAADLRGERMFGPGDLPFFAPWQHEAPRWPYRPFTDDLAVEWVKGTEDDEPCWLPASWVHLNYHSGERRREHRLHHLNYAGIATGTDERDAFRRGLLELLERDALELWWHLGGPSRGIDIDSVPGLAAEVAGSRLRVHLVELPTEHPAACVAAVVVDPVTGIVGGGGAARFDPVEACTKAVLEAVHTWVFTLGLVDPGGWVFEAIRAGILAEGLYLPFREDRRYLDDSGTSFGRVRDLGAQVQVWLDERVQERLLPRFTRPEQVIGVDELPRGDLDSLLSSLRRSGCRIAHYDLTTSDVAHTPLRVVRVCATGLVPNAPAAFRYWGLPRWREVIQERGWASDADPLGGPAGLVIEPPPFL</sequence>
<dbReference type="NCBIfam" id="TIGR00976">
    <property type="entry name" value="CocE_NonD"/>
    <property type="match status" value="1"/>
</dbReference>
<dbReference type="Pfam" id="PF02624">
    <property type="entry name" value="YcaO"/>
    <property type="match status" value="1"/>
</dbReference>
<dbReference type="PANTHER" id="PTHR37809:SF1">
    <property type="entry name" value="RIBOSOMAL PROTEIN S12 METHYLTHIOTRANSFERASE ACCESSORY FACTOR YCAO"/>
    <property type="match status" value="1"/>
</dbReference>
<dbReference type="InterPro" id="IPR005674">
    <property type="entry name" value="CocE/Ser_esterase"/>
</dbReference>
<dbReference type="Gene3D" id="3.30.160.660">
    <property type="match status" value="1"/>
</dbReference>
<dbReference type="Gene3D" id="3.40.50.1820">
    <property type="entry name" value="alpha/beta hydrolase"/>
    <property type="match status" value="1"/>
</dbReference>
<dbReference type="Gene3D" id="3.30.1330.230">
    <property type="match status" value="1"/>
</dbReference>
<dbReference type="EMBL" id="PJNB01000001">
    <property type="protein sequence ID" value="PKW18262.1"/>
    <property type="molecule type" value="Genomic_DNA"/>
</dbReference>
<dbReference type="InterPro" id="IPR029058">
    <property type="entry name" value="AB_hydrolase_fold"/>
</dbReference>
<dbReference type="SMART" id="SM00939">
    <property type="entry name" value="PepX_C"/>
    <property type="match status" value="1"/>
</dbReference>
<dbReference type="InterPro" id="IPR008979">
    <property type="entry name" value="Galactose-bd-like_sf"/>
</dbReference>
<dbReference type="InterPro" id="IPR003776">
    <property type="entry name" value="YcaO-like_dom"/>
</dbReference>
<accession>A0A2N3Y5P7</accession>
<dbReference type="AlphaFoldDB" id="A0A2N3Y5P7"/>
<dbReference type="Pfam" id="PF02129">
    <property type="entry name" value="Peptidase_S15"/>
    <property type="match status" value="1"/>
</dbReference>
<dbReference type="STRING" id="994479.GCA_000194155_06981"/>
<dbReference type="PROSITE" id="PS51664">
    <property type="entry name" value="YCAO"/>
    <property type="match status" value="1"/>
</dbReference>
<proteinExistence type="predicted"/>